<proteinExistence type="inferred from homology"/>
<evidence type="ECO:0000313" key="4">
    <source>
        <dbReference type="EMBL" id="MBA5685980.1"/>
    </source>
</evidence>
<dbReference type="SUPFAM" id="SSF54373">
    <property type="entry name" value="FAD-linked reductases, C-terminal domain"/>
    <property type="match status" value="1"/>
</dbReference>
<keyword evidence="5" id="KW-1185">Reference proteome</keyword>
<dbReference type="RefSeq" id="WP_182151717.1">
    <property type="nucleotide sequence ID" value="NZ_JACEZU010000001.1"/>
</dbReference>
<dbReference type="InterPro" id="IPR006076">
    <property type="entry name" value="FAD-dep_OxRdtase"/>
</dbReference>
<dbReference type="GO" id="GO:0005737">
    <property type="term" value="C:cytoplasm"/>
    <property type="evidence" value="ECO:0007669"/>
    <property type="project" value="TreeGrafter"/>
</dbReference>
<dbReference type="InterPro" id="IPR036188">
    <property type="entry name" value="FAD/NAD-bd_sf"/>
</dbReference>
<name>A0A7W2IIS1_9BURK</name>
<dbReference type="Pfam" id="PF01266">
    <property type="entry name" value="DAO"/>
    <property type="match status" value="1"/>
</dbReference>
<gene>
    <name evidence="4" type="ORF">H3H39_02805</name>
</gene>
<dbReference type="PANTHER" id="PTHR13847:SF280">
    <property type="entry name" value="D-AMINO ACID DEHYDROGENASE"/>
    <property type="match status" value="1"/>
</dbReference>
<dbReference type="Gene3D" id="3.50.50.60">
    <property type="entry name" value="FAD/NAD(P)-binding domain"/>
    <property type="match status" value="2"/>
</dbReference>
<dbReference type="NCBIfam" id="NF001933">
    <property type="entry name" value="PRK00711.1"/>
    <property type="match status" value="1"/>
</dbReference>
<comment type="caution">
    <text evidence="4">The sequence shown here is derived from an EMBL/GenBank/DDBJ whole genome shotgun (WGS) entry which is preliminary data.</text>
</comment>
<dbReference type="EMBL" id="JACEZU010000001">
    <property type="protein sequence ID" value="MBA5685980.1"/>
    <property type="molecule type" value="Genomic_DNA"/>
</dbReference>
<evidence type="ECO:0000259" key="3">
    <source>
        <dbReference type="Pfam" id="PF01266"/>
    </source>
</evidence>
<dbReference type="GO" id="GO:0008718">
    <property type="term" value="F:D-amino-acid dehydrogenase activity"/>
    <property type="evidence" value="ECO:0007669"/>
    <property type="project" value="TreeGrafter"/>
</dbReference>
<comment type="similarity">
    <text evidence="1">Belongs to the DadA oxidoreductase family.</text>
</comment>
<dbReference type="Proteomes" id="UP000573499">
    <property type="component" value="Unassembled WGS sequence"/>
</dbReference>
<dbReference type="GO" id="GO:0005886">
    <property type="term" value="C:plasma membrane"/>
    <property type="evidence" value="ECO:0007669"/>
    <property type="project" value="TreeGrafter"/>
</dbReference>
<organism evidence="4 5">
    <name type="scientific">Rugamonas apoptosis</name>
    <dbReference type="NCBI Taxonomy" id="2758570"/>
    <lineage>
        <taxon>Bacteria</taxon>
        <taxon>Pseudomonadati</taxon>
        <taxon>Pseudomonadota</taxon>
        <taxon>Betaproteobacteria</taxon>
        <taxon>Burkholderiales</taxon>
        <taxon>Oxalobacteraceae</taxon>
        <taxon>Telluria group</taxon>
        <taxon>Rugamonas</taxon>
    </lineage>
</organism>
<keyword evidence="2" id="KW-0560">Oxidoreductase</keyword>
<evidence type="ECO:0000313" key="5">
    <source>
        <dbReference type="Proteomes" id="UP000573499"/>
    </source>
</evidence>
<dbReference type="Gene3D" id="3.30.9.10">
    <property type="entry name" value="D-Amino Acid Oxidase, subunit A, domain 2"/>
    <property type="match status" value="1"/>
</dbReference>
<dbReference type="SUPFAM" id="SSF51905">
    <property type="entry name" value="FAD/NAD(P)-binding domain"/>
    <property type="match status" value="1"/>
</dbReference>
<dbReference type="AlphaFoldDB" id="A0A7W2IIS1"/>
<reference evidence="4 5" key="1">
    <citation type="submission" date="2020-07" db="EMBL/GenBank/DDBJ databases">
        <title>Novel species isolated from subtropical streams in China.</title>
        <authorList>
            <person name="Lu H."/>
        </authorList>
    </citation>
    <scope>NUCLEOTIDE SEQUENCE [LARGE SCALE GENOMIC DNA]</scope>
    <source>
        <strain evidence="4 5">LX47W</strain>
    </source>
</reference>
<evidence type="ECO:0000256" key="1">
    <source>
        <dbReference type="ARBA" id="ARBA00009410"/>
    </source>
</evidence>
<protein>
    <submittedName>
        <fullName evidence="4">D-amino acid dehydrogenase</fullName>
    </submittedName>
</protein>
<dbReference type="PANTHER" id="PTHR13847">
    <property type="entry name" value="SARCOSINE DEHYDROGENASE-RELATED"/>
    <property type="match status" value="1"/>
</dbReference>
<evidence type="ECO:0000256" key="2">
    <source>
        <dbReference type="ARBA" id="ARBA00023002"/>
    </source>
</evidence>
<dbReference type="GO" id="GO:0055130">
    <property type="term" value="P:D-alanine catabolic process"/>
    <property type="evidence" value="ECO:0007669"/>
    <property type="project" value="TreeGrafter"/>
</dbReference>
<accession>A0A7W2IIS1</accession>
<feature type="domain" description="FAD dependent oxidoreductase" evidence="3">
    <location>
        <begin position="4"/>
        <end position="406"/>
    </location>
</feature>
<sequence>MGQRVIVVGGGVVGLTTAWWLLEAGYRVRVLERAAEPASGASHANGGQLSYRYVSPLADAGVPLKALHWLLQRDGPLRLRPEADPRQWRWLAQFLRRCNTVSNARTTAMLLQLGECSRTAMQQLMALIPPDQFAWRAPGKLVLYRSPSLFDQAAARAKAERVPELGQDDGQAVRLLSPGEALRLEPALEALQPALAGAIYTGGEAVADCRAFCLSLARLLHSHPRYDGTLHGDAHGWRIAAGKVVALETSLGPQTADQFVLAAGIQSRDLAARAGLQLPLYPLKGYSLSAPVRPGDLAPSISVTDFERKTLYARIGDQLRIAAMVDLVGERPAIDPRRIASLMRTARAAMPHAADYAHAVAWSGLRPATPDGAPIIGPTPVPRLWLNVGHGPLGFTFSSGSASLLAGMMQGRPVPIALGGLTLR</sequence>